<dbReference type="Pfam" id="PF00172">
    <property type="entry name" value="Zn_clus"/>
    <property type="match status" value="1"/>
</dbReference>
<dbReference type="CDD" id="cd00067">
    <property type="entry name" value="GAL4"/>
    <property type="match status" value="1"/>
</dbReference>
<feature type="region of interest" description="Disordered" evidence="1">
    <location>
        <begin position="89"/>
        <end position="115"/>
    </location>
</feature>
<dbReference type="SMART" id="SM00066">
    <property type="entry name" value="GAL4"/>
    <property type="match status" value="1"/>
</dbReference>
<evidence type="ECO:0000256" key="1">
    <source>
        <dbReference type="SAM" id="MobiDB-lite"/>
    </source>
</evidence>
<dbReference type="AlphaFoldDB" id="A0A8J2X8E1"/>
<protein>
    <submittedName>
        <fullName evidence="3">ZYBA0S05-02388g1_1</fullName>
    </submittedName>
</protein>
<evidence type="ECO:0000313" key="3">
    <source>
        <dbReference type="EMBL" id="CDF89816.1"/>
    </source>
</evidence>
<feature type="compositionally biased region" description="Low complexity" evidence="1">
    <location>
        <begin position="104"/>
        <end position="115"/>
    </location>
</feature>
<evidence type="ECO:0000313" key="4">
    <source>
        <dbReference type="Proteomes" id="UP000019375"/>
    </source>
</evidence>
<dbReference type="OrthoDB" id="10261408at2759"/>
<organism evidence="3 4">
    <name type="scientific">Zygosaccharomyces bailii (strain CLIB 213 / ATCC 58445 / CBS 680 / BCRC 21525 / NBRC 1098 / NCYC 1416 / NRRL Y-2227)</name>
    <dbReference type="NCBI Taxonomy" id="1333698"/>
    <lineage>
        <taxon>Eukaryota</taxon>
        <taxon>Fungi</taxon>
        <taxon>Dikarya</taxon>
        <taxon>Ascomycota</taxon>
        <taxon>Saccharomycotina</taxon>
        <taxon>Saccharomycetes</taxon>
        <taxon>Saccharomycetales</taxon>
        <taxon>Saccharomycetaceae</taxon>
        <taxon>Zygosaccharomyces</taxon>
    </lineage>
</organism>
<dbReference type="InterPro" id="IPR001138">
    <property type="entry name" value="Zn2Cys6_DnaBD"/>
</dbReference>
<dbReference type="EMBL" id="HG316458">
    <property type="protein sequence ID" value="CDF89816.1"/>
    <property type="molecule type" value="Genomic_DNA"/>
</dbReference>
<reference evidence="4" key="1">
    <citation type="journal article" date="2013" name="Genome Announc.">
        <title>Genome sequence of the food spoilage yeast Zygosaccharomyces bailii CLIB 213(T).</title>
        <authorList>
            <person name="Galeote V."/>
            <person name="Bigey F."/>
            <person name="Devillers H."/>
            <person name="Neuveglise C."/>
            <person name="Dequin S."/>
        </authorList>
    </citation>
    <scope>NUCLEOTIDE SEQUENCE [LARGE SCALE GENOMIC DNA]</scope>
    <source>
        <strain evidence="4">CLIB 213 / ATCC 58445 / CBS 680 / CCRC 21525 / NBRC 1098 / NCYC 1416 / NRRL Y-2227</strain>
    </source>
</reference>
<dbReference type="GO" id="GO:0000981">
    <property type="term" value="F:DNA-binding transcription factor activity, RNA polymerase II-specific"/>
    <property type="evidence" value="ECO:0007669"/>
    <property type="project" value="InterPro"/>
</dbReference>
<dbReference type="InterPro" id="IPR052693">
    <property type="entry name" value="Yeast_MDR_Regulatory"/>
</dbReference>
<dbReference type="PROSITE" id="PS50048">
    <property type="entry name" value="ZN2_CY6_FUNGAL_2"/>
    <property type="match status" value="1"/>
</dbReference>
<dbReference type="Gene3D" id="4.10.240.10">
    <property type="entry name" value="Zn(2)-C6 fungal-type DNA-binding domain"/>
    <property type="match status" value="1"/>
</dbReference>
<evidence type="ECO:0000259" key="2">
    <source>
        <dbReference type="PROSITE" id="PS50048"/>
    </source>
</evidence>
<accession>A0A8J2X8E1</accession>
<sequence>MLERDTKVPRRRRKAVKSCTFCRKRKLKCDHGKPMCRQCIDRKLPNCIYTDDFNFQLTTDELFSDSPNIEMMQRIKELESKLAALEKGAPDRPPLRQQGPTPPSSISTSTGNSTANSSAIDGMCCGAIRLQPTPSSSQNNPLWEYRILYSSKGQNIVFGPTSSRTMVASQGERFQQEYKKLWEMIKPERDRWVVQNPASQLSTNASEVLLSTTENDTLINSVCKYLPSYKEMEEALIEFFDGYMHDFLQILDKDKVMDDFRRCVIPSERTFVGFGQPIAQLLAPDNDGNFYKVAVVLIIMYTVKTNGNVPPVVDKFFLSLSAINTASKLNFVERAQFLLLRYFCKVYCPNECSETPQVANLVSDLCDCSCTLGLSNADWWYRDKQEVSAPLYTLRNMWYWTLYADIAVSFEMGKSLFISDDQFDPSITFAPLDLHPDCSVESVTSLQDVLEGGPLRGRRLSLLLEYLKLGRNCVTEVNSRSGSGDIEQIANQLISFVEQRLLPIKFYTCRLMLQQTDMFDVVVLAPVLGMLLNLHNVARIALKSTITLTKNRIIKFGLLSLSLCVNTILCMFERDTPGPKGLVLALLLINPLLMRVLTEMYSLFFFRLSLFERGIVIATDQGIQDIDLHTLEVPVEDYYSFNHSTALFREIIDQLFDPSRSQLQKAISKSYQLTTSLALERVSRTVFDKGCTSRTITENNCNPEDAICQETLDRMTESFWSTYEQQSQELWSMKPEDFYTDFSSNNFDFDFDLK</sequence>
<proteinExistence type="predicted"/>
<dbReference type="SUPFAM" id="SSF57701">
    <property type="entry name" value="Zn2/Cys6 DNA-binding domain"/>
    <property type="match status" value="1"/>
</dbReference>
<dbReference type="InterPro" id="IPR036864">
    <property type="entry name" value="Zn2-C6_fun-type_DNA-bd_sf"/>
</dbReference>
<dbReference type="PANTHER" id="PTHR31405">
    <property type="entry name" value="TRANSCRIPTION FACTOR PDR8-RELATED"/>
    <property type="match status" value="1"/>
</dbReference>
<dbReference type="GO" id="GO:0008270">
    <property type="term" value="F:zinc ion binding"/>
    <property type="evidence" value="ECO:0007669"/>
    <property type="project" value="InterPro"/>
</dbReference>
<name>A0A8J2X8E1_ZYGB2</name>
<dbReference type="PANTHER" id="PTHR31405:SF8">
    <property type="entry name" value="TRANSCRIPTION FACTOR PDR8-RELATED"/>
    <property type="match status" value="1"/>
</dbReference>
<dbReference type="Proteomes" id="UP000019375">
    <property type="component" value="Unassembled WGS sequence"/>
</dbReference>
<dbReference type="PROSITE" id="PS00463">
    <property type="entry name" value="ZN2_CY6_FUNGAL_1"/>
    <property type="match status" value="1"/>
</dbReference>
<gene>
    <name evidence="3" type="ORF">BN860_02388g</name>
</gene>
<keyword evidence="4" id="KW-1185">Reference proteome</keyword>
<feature type="domain" description="Zn(2)-C6 fungal-type" evidence="2">
    <location>
        <begin position="18"/>
        <end position="49"/>
    </location>
</feature>